<dbReference type="Pfam" id="PF05866">
    <property type="entry name" value="RusA"/>
    <property type="match status" value="1"/>
</dbReference>
<dbReference type="RefSeq" id="WP_065992745.1">
    <property type="nucleotide sequence ID" value="NZ_CP029397.2"/>
</dbReference>
<dbReference type="EMBL" id="CP029397">
    <property type="protein sequence ID" value="AWL29249.1"/>
    <property type="molecule type" value="Genomic_DNA"/>
</dbReference>
<accession>A0A2S2FE80</accession>
<dbReference type="InterPro" id="IPR036614">
    <property type="entry name" value="RusA-like_sf"/>
</dbReference>
<protein>
    <submittedName>
        <fullName evidence="2">RusA family crossover junction endodeoxyribonuclease</fullName>
    </submittedName>
</protein>
<dbReference type="GO" id="GO:0000287">
    <property type="term" value="F:magnesium ion binding"/>
    <property type="evidence" value="ECO:0007669"/>
    <property type="project" value="InterPro"/>
</dbReference>
<dbReference type="STRING" id="1871111.GCA_001704615_01404"/>
<feature type="region of interest" description="Disordered" evidence="1">
    <location>
        <begin position="14"/>
        <end position="36"/>
    </location>
</feature>
<dbReference type="AlphaFoldDB" id="A0A2S2FE80"/>
<organism evidence="2 3">
    <name type="scientific">Acinetobacter defluvii</name>
    <dbReference type="NCBI Taxonomy" id="1871111"/>
    <lineage>
        <taxon>Bacteria</taxon>
        <taxon>Pseudomonadati</taxon>
        <taxon>Pseudomonadota</taxon>
        <taxon>Gammaproteobacteria</taxon>
        <taxon>Moraxellales</taxon>
        <taxon>Moraxellaceae</taxon>
        <taxon>Acinetobacter</taxon>
    </lineage>
</organism>
<keyword evidence="3" id="KW-1185">Reference proteome</keyword>
<dbReference type="OrthoDB" id="73971at2"/>
<dbReference type="Gene3D" id="3.30.1330.70">
    <property type="entry name" value="Holliday junction resolvase RusA"/>
    <property type="match status" value="1"/>
</dbReference>
<sequence length="168" mass="19651">MRWSEQQLEAHLKAHRNKAERSKLRLKSENDAKVHQARKNIVQEKLEPNTEYDEKQVLFCEVAATPPSVNHYWERTEKGMKLSERAQRFHALMIALIPALRLSSRLKLEVVFHFPDRRRRDIDNPLKATIDSLVKCGLCDDDEQFDELIVKRGAVVKGGLIRLKVWEL</sequence>
<proteinExistence type="predicted"/>
<evidence type="ECO:0000313" key="3">
    <source>
        <dbReference type="Proteomes" id="UP000245977"/>
    </source>
</evidence>
<dbReference type="InterPro" id="IPR008822">
    <property type="entry name" value="Endonuclease_RusA-like"/>
</dbReference>
<feature type="compositionally biased region" description="Basic and acidic residues" evidence="1">
    <location>
        <begin position="14"/>
        <end position="34"/>
    </location>
</feature>
<dbReference type="KEGG" id="adv:DJ533_12070"/>
<dbReference type="GO" id="GO:0006281">
    <property type="term" value="P:DNA repair"/>
    <property type="evidence" value="ECO:0007669"/>
    <property type="project" value="InterPro"/>
</dbReference>
<dbReference type="SUPFAM" id="SSF103084">
    <property type="entry name" value="Holliday junction resolvase RusA"/>
    <property type="match status" value="1"/>
</dbReference>
<dbReference type="Proteomes" id="UP000245977">
    <property type="component" value="Chromosome"/>
</dbReference>
<evidence type="ECO:0000256" key="1">
    <source>
        <dbReference type="SAM" id="MobiDB-lite"/>
    </source>
</evidence>
<dbReference type="GO" id="GO:0006310">
    <property type="term" value="P:DNA recombination"/>
    <property type="evidence" value="ECO:0007669"/>
    <property type="project" value="InterPro"/>
</dbReference>
<name>A0A2S2FE80_9GAMM</name>
<evidence type="ECO:0000313" key="2">
    <source>
        <dbReference type="EMBL" id="AWL29249.1"/>
    </source>
</evidence>
<reference evidence="2" key="1">
    <citation type="submission" date="2019-08" db="EMBL/GenBank/DDBJ databases">
        <title>The complete genome of Acinetobacter defluvii strain WCHAD010030.</title>
        <authorList>
            <person name="Hu Y."/>
            <person name="Qin J."/>
            <person name="Feng Y."/>
            <person name="Zong Z."/>
        </authorList>
    </citation>
    <scope>NUCLEOTIDE SEQUENCE</scope>
    <source>
        <strain evidence="2">WCHA30</strain>
    </source>
</reference>
<gene>
    <name evidence="2" type="ORF">DJ533_12070</name>
</gene>